<keyword evidence="4" id="KW-1185">Reference proteome</keyword>
<dbReference type="InterPro" id="IPR036380">
    <property type="entry name" value="Isochorismatase-like_sf"/>
</dbReference>
<dbReference type="STRING" id="1223545.GS4_06_00880"/>
<dbReference type="Proteomes" id="UP000011666">
    <property type="component" value="Unassembled WGS sequence"/>
</dbReference>
<dbReference type="AlphaFoldDB" id="M0QIH7"/>
<organism evidence="3 4">
    <name type="scientific">Gordonia soli NBRC 108243</name>
    <dbReference type="NCBI Taxonomy" id="1223545"/>
    <lineage>
        <taxon>Bacteria</taxon>
        <taxon>Bacillati</taxon>
        <taxon>Actinomycetota</taxon>
        <taxon>Actinomycetes</taxon>
        <taxon>Mycobacteriales</taxon>
        <taxon>Gordoniaceae</taxon>
        <taxon>Gordonia</taxon>
    </lineage>
</organism>
<dbReference type="InterPro" id="IPR050272">
    <property type="entry name" value="Isochorismatase-like_hydrls"/>
</dbReference>
<dbReference type="SUPFAM" id="SSF52499">
    <property type="entry name" value="Isochorismatase-like hydrolases"/>
    <property type="match status" value="1"/>
</dbReference>
<dbReference type="PANTHER" id="PTHR43540">
    <property type="entry name" value="PEROXYUREIDOACRYLATE/UREIDOACRYLATE AMIDOHYDROLASE-RELATED"/>
    <property type="match status" value="1"/>
</dbReference>
<dbReference type="CDD" id="cd01014">
    <property type="entry name" value="nicotinamidase_related"/>
    <property type="match status" value="1"/>
</dbReference>
<dbReference type="Pfam" id="PF00857">
    <property type="entry name" value="Isochorismatase"/>
    <property type="match status" value="1"/>
</dbReference>
<dbReference type="Gene3D" id="3.40.50.850">
    <property type="entry name" value="Isochorismatase-like"/>
    <property type="match status" value="1"/>
</dbReference>
<dbReference type="PANTHER" id="PTHR43540:SF1">
    <property type="entry name" value="ISOCHORISMATASE HYDROLASE"/>
    <property type="match status" value="1"/>
</dbReference>
<evidence type="ECO:0000256" key="1">
    <source>
        <dbReference type="ARBA" id="ARBA00022801"/>
    </source>
</evidence>
<proteinExistence type="predicted"/>
<dbReference type="eggNOG" id="COG1335">
    <property type="taxonomic scope" value="Bacteria"/>
</dbReference>
<dbReference type="OrthoDB" id="9794942at2"/>
<dbReference type="EMBL" id="BANX01000006">
    <property type="protein sequence ID" value="GAC67242.1"/>
    <property type="molecule type" value="Genomic_DNA"/>
</dbReference>
<evidence type="ECO:0000259" key="2">
    <source>
        <dbReference type="Pfam" id="PF00857"/>
    </source>
</evidence>
<feature type="domain" description="Isochorismatase-like" evidence="2">
    <location>
        <begin position="10"/>
        <end position="161"/>
    </location>
</feature>
<evidence type="ECO:0000313" key="4">
    <source>
        <dbReference type="Proteomes" id="UP000011666"/>
    </source>
</evidence>
<name>M0QIH7_9ACTN</name>
<dbReference type="GO" id="GO:0016787">
    <property type="term" value="F:hydrolase activity"/>
    <property type="evidence" value="ECO:0007669"/>
    <property type="project" value="UniProtKB-KW"/>
</dbReference>
<accession>M0QIH7</accession>
<reference evidence="3 4" key="1">
    <citation type="submission" date="2013-01" db="EMBL/GenBank/DDBJ databases">
        <title>Whole genome shotgun sequence of Gordonia soli NBRC 108243.</title>
        <authorList>
            <person name="Isaki-Nakamura S."/>
            <person name="Hosoyama A."/>
            <person name="Tsuchikane K."/>
            <person name="Ando Y."/>
            <person name="Baba S."/>
            <person name="Ohji S."/>
            <person name="Hamada M."/>
            <person name="Tamura T."/>
            <person name="Yamazoe A."/>
            <person name="Yamazaki S."/>
            <person name="Fujita N."/>
        </authorList>
    </citation>
    <scope>NUCLEOTIDE SEQUENCE [LARGE SCALE GENOMIC DNA]</scope>
    <source>
        <strain evidence="3 4">NBRC 108243</strain>
    </source>
</reference>
<evidence type="ECO:0000313" key="3">
    <source>
        <dbReference type="EMBL" id="GAC67242.1"/>
    </source>
</evidence>
<protein>
    <submittedName>
        <fullName evidence="3">Isochorismatase family protein</fullName>
    </submittedName>
</protein>
<dbReference type="RefSeq" id="WP_007618207.1">
    <property type="nucleotide sequence ID" value="NZ_BANX01000006.1"/>
</dbReference>
<comment type="caution">
    <text evidence="3">The sequence shown here is derived from an EMBL/GenBank/DDBJ whole genome shotgun (WGS) entry which is preliminary data.</text>
</comment>
<keyword evidence="1" id="KW-0378">Hydrolase</keyword>
<sequence>MRLVDLDRPALVIVDAQSGFRDSTFWGPRDNPACEDNIARLLDHWRTRCWPIVFVRHDSDDPSSPLSPTNAGNAFEPFLTGEPDLLVSKRVNSSFHGTPDLDAWLRAEEIHQVVICGITTNHCCETTARVAGNLGYDTYFAIDATHTFDRRSPDGQIIDAATLSHITATNLHAEFATVTTTSDLIDS</sequence>
<dbReference type="InterPro" id="IPR000868">
    <property type="entry name" value="Isochorismatase-like_dom"/>
</dbReference>
<gene>
    <name evidence="3" type="ORF">GS4_06_00880</name>
</gene>